<keyword evidence="1" id="KW-1133">Transmembrane helix</keyword>
<sequence>MSAVTLMADIVILNMFLVVACLPVVTVGAAVRAANVVVREMVQGVGSRYWLRFLRQLTSHWKPATAYWFLLVLLLGLLAYQQFVVFQAGVSGFALTLIQALALSGLFLIAGVTVWFYGLASSRPAPFGPLLIDATLSTLRHLPHTLGAVIVLAAGVWGVVALPIGWAVPLTVFLLPALTIYVIRLIIAGPLGEKLDA</sequence>
<gene>
    <name evidence="2" type="ORF">AK829_10085</name>
</gene>
<name>A0A0K1RDF0_9CORY</name>
<feature type="transmembrane region" description="Helical" evidence="1">
    <location>
        <begin position="65"/>
        <end position="85"/>
    </location>
</feature>
<protein>
    <recommendedName>
        <fullName evidence="4">DUF624 domain-containing protein</fullName>
    </recommendedName>
</protein>
<organism evidence="2 3">
    <name type="scientific">Corynebacterium riegelii</name>
    <dbReference type="NCBI Taxonomy" id="156976"/>
    <lineage>
        <taxon>Bacteria</taxon>
        <taxon>Bacillati</taxon>
        <taxon>Actinomycetota</taxon>
        <taxon>Actinomycetes</taxon>
        <taxon>Mycobacteriales</taxon>
        <taxon>Corynebacteriaceae</taxon>
        <taxon>Corynebacterium</taxon>
    </lineage>
</organism>
<accession>A0A0K1RDF0</accession>
<dbReference type="KEGG" id="crie:AK829_10085"/>
<dbReference type="RefSeq" id="WP_052205710.1">
    <property type="nucleotide sequence ID" value="NZ_CP012342.1"/>
</dbReference>
<dbReference type="EMBL" id="CP012342">
    <property type="protein sequence ID" value="AKV59423.1"/>
    <property type="molecule type" value="Genomic_DNA"/>
</dbReference>
<evidence type="ECO:0000313" key="2">
    <source>
        <dbReference type="EMBL" id="AKV59423.1"/>
    </source>
</evidence>
<dbReference type="PATRIC" id="fig|156976.3.peg.2030"/>
<dbReference type="Proteomes" id="UP000060016">
    <property type="component" value="Chromosome"/>
</dbReference>
<evidence type="ECO:0000256" key="1">
    <source>
        <dbReference type="SAM" id="Phobius"/>
    </source>
</evidence>
<evidence type="ECO:0000313" key="3">
    <source>
        <dbReference type="Proteomes" id="UP000060016"/>
    </source>
</evidence>
<keyword evidence="1" id="KW-0812">Transmembrane</keyword>
<keyword evidence="3" id="KW-1185">Reference proteome</keyword>
<feature type="transmembrane region" description="Helical" evidence="1">
    <location>
        <begin position="97"/>
        <end position="120"/>
    </location>
</feature>
<feature type="transmembrane region" description="Helical" evidence="1">
    <location>
        <begin position="6"/>
        <end position="31"/>
    </location>
</feature>
<feature type="transmembrane region" description="Helical" evidence="1">
    <location>
        <begin position="166"/>
        <end position="187"/>
    </location>
</feature>
<keyword evidence="1" id="KW-0472">Membrane</keyword>
<feature type="transmembrane region" description="Helical" evidence="1">
    <location>
        <begin position="141"/>
        <end position="160"/>
    </location>
</feature>
<evidence type="ECO:0008006" key="4">
    <source>
        <dbReference type="Google" id="ProtNLM"/>
    </source>
</evidence>
<dbReference type="AlphaFoldDB" id="A0A0K1RDF0"/>
<dbReference type="InterPro" id="IPR006938">
    <property type="entry name" value="DUF624"/>
</dbReference>
<reference evidence="2 3" key="1">
    <citation type="submission" date="2015-08" db="EMBL/GenBank/DDBJ databases">
        <authorList>
            <person name="Babu N.S."/>
            <person name="Beckwith C.J."/>
            <person name="Beseler K.G."/>
            <person name="Brison A."/>
            <person name="Carone J.V."/>
            <person name="Caskin T.P."/>
            <person name="Diamond M."/>
            <person name="Durham M.E."/>
            <person name="Foxe J.M."/>
            <person name="Go M."/>
            <person name="Henderson B.A."/>
            <person name="Jones I.B."/>
            <person name="McGettigan J.A."/>
            <person name="Micheletti S.J."/>
            <person name="Nasrallah M.E."/>
            <person name="Ortiz D."/>
            <person name="Piller C.R."/>
            <person name="Privatt S.R."/>
            <person name="Schneider S.L."/>
            <person name="Sharp S."/>
            <person name="Smith T.C."/>
            <person name="Stanton J.D."/>
            <person name="Ullery H.E."/>
            <person name="Wilson R.J."/>
            <person name="Serrano M.G."/>
            <person name="Buck G."/>
            <person name="Lee V."/>
            <person name="Wang Y."/>
            <person name="Carvalho R."/>
            <person name="Voegtly L."/>
            <person name="Shi R."/>
            <person name="Duckworth R."/>
            <person name="Johnson A."/>
            <person name="Loviza R."/>
            <person name="Walstead R."/>
            <person name="Shah Z."/>
            <person name="Kiflezghi M."/>
            <person name="Wade K."/>
            <person name="Ball S.L."/>
            <person name="Bradley K.W."/>
            <person name="Asai D.J."/>
            <person name="Bowman C.A."/>
            <person name="Russell D.A."/>
            <person name="Pope W.H."/>
            <person name="Jacobs-Sera D."/>
            <person name="Hendrix R.W."/>
            <person name="Hatfull G.F."/>
        </authorList>
    </citation>
    <scope>NUCLEOTIDE SEQUENCE [LARGE SCALE GENOMIC DNA]</scope>
    <source>
        <strain evidence="2 3">PUDD_83A45</strain>
    </source>
</reference>
<dbReference type="STRING" id="156976.AK829_10085"/>
<dbReference type="Pfam" id="PF04854">
    <property type="entry name" value="DUF624"/>
    <property type="match status" value="1"/>
</dbReference>
<proteinExistence type="predicted"/>